<dbReference type="AlphaFoldDB" id="E6TQA8"/>
<proteinExistence type="predicted"/>
<name>E6TQA8_EVAC2</name>
<dbReference type="KEGG" id="bco:Bcell_1013"/>
<reference evidence="1 2" key="1">
    <citation type="submission" date="2010-12" db="EMBL/GenBank/DDBJ databases">
        <title>Complete sequence of Bacillus cellulosilyticus DSM 2522.</title>
        <authorList>
            <consortium name="US DOE Joint Genome Institute"/>
            <person name="Lucas S."/>
            <person name="Copeland A."/>
            <person name="Lapidus A."/>
            <person name="Cheng J.-F."/>
            <person name="Bruce D."/>
            <person name="Goodwin L."/>
            <person name="Pitluck S."/>
            <person name="Chertkov O."/>
            <person name="Detter J.C."/>
            <person name="Han C."/>
            <person name="Tapia R."/>
            <person name="Land M."/>
            <person name="Hauser L."/>
            <person name="Jeffries C."/>
            <person name="Kyrpides N."/>
            <person name="Ivanova N."/>
            <person name="Mikhailova N."/>
            <person name="Brumm P."/>
            <person name="Mead D."/>
            <person name="Woyke T."/>
        </authorList>
    </citation>
    <scope>NUCLEOTIDE SEQUENCE [LARGE SCALE GENOMIC DNA]</scope>
    <source>
        <strain evidence="2">ATCC 21833 / DSM 2522 / FERM P-1141 / JCM 9156 / N-4</strain>
    </source>
</reference>
<evidence type="ECO:0000313" key="1">
    <source>
        <dbReference type="EMBL" id="ADU29286.1"/>
    </source>
</evidence>
<dbReference type="EMBL" id="CP002394">
    <property type="protein sequence ID" value="ADU29286.1"/>
    <property type="molecule type" value="Genomic_DNA"/>
</dbReference>
<evidence type="ECO:0000313" key="2">
    <source>
        <dbReference type="Proteomes" id="UP000001401"/>
    </source>
</evidence>
<dbReference type="eggNOG" id="ENOG5030EBR">
    <property type="taxonomic scope" value="Bacteria"/>
</dbReference>
<gene>
    <name evidence="1" type="ordered locus">Bcell_1013</name>
</gene>
<dbReference type="Proteomes" id="UP000001401">
    <property type="component" value="Chromosome"/>
</dbReference>
<dbReference type="OrthoDB" id="2886099at2"/>
<keyword evidence="2" id="KW-1185">Reference proteome</keyword>
<sequence length="74" mass="8597">MKNIASKVDLGEVIVVSKVFQLNTFQTVKLLESGLMEIYENKEDFIKKYGEKDEYEELDDWCELSTGKVFAKLK</sequence>
<protein>
    <submittedName>
        <fullName evidence="1">Uncharacterized protein</fullName>
    </submittedName>
</protein>
<organism evidence="1 2">
    <name type="scientific">Evansella cellulosilytica (strain ATCC 21833 / DSM 2522 / FERM P-1141 / JCM 9156 / N-4)</name>
    <name type="common">Bacillus cellulosilyticus</name>
    <dbReference type="NCBI Taxonomy" id="649639"/>
    <lineage>
        <taxon>Bacteria</taxon>
        <taxon>Bacillati</taxon>
        <taxon>Bacillota</taxon>
        <taxon>Bacilli</taxon>
        <taxon>Bacillales</taxon>
        <taxon>Bacillaceae</taxon>
        <taxon>Evansella</taxon>
    </lineage>
</organism>
<dbReference type="RefSeq" id="WP_013487627.1">
    <property type="nucleotide sequence ID" value="NC_014829.1"/>
</dbReference>
<dbReference type="HOGENOM" id="CLU_2696885_0_0_9"/>
<accession>E6TQA8</accession>